<name>A0AAD1U383_EUPCR</name>
<accession>A0AAD1U383</accession>
<feature type="binding site" evidence="10">
    <location>
        <position position="151"/>
    </location>
    <ligand>
        <name>Zn(2+)</name>
        <dbReference type="ChEBI" id="CHEBI:29105"/>
    </ligand>
</feature>
<organism evidence="12 13">
    <name type="scientific">Euplotes crassus</name>
    <dbReference type="NCBI Taxonomy" id="5936"/>
    <lineage>
        <taxon>Eukaryota</taxon>
        <taxon>Sar</taxon>
        <taxon>Alveolata</taxon>
        <taxon>Ciliophora</taxon>
        <taxon>Intramacronucleata</taxon>
        <taxon>Spirotrichea</taxon>
        <taxon>Hypotrichia</taxon>
        <taxon>Euplotida</taxon>
        <taxon>Euplotidae</taxon>
        <taxon>Moneuplotes</taxon>
    </lineage>
</organism>
<feature type="binding site" evidence="10">
    <location>
        <position position="148"/>
    </location>
    <ligand>
        <name>Zn(2+)</name>
        <dbReference type="ChEBI" id="CHEBI:29105"/>
    </ligand>
</feature>
<dbReference type="InterPro" id="IPR050134">
    <property type="entry name" value="NAD-dep_sirtuin_deacylases"/>
</dbReference>
<dbReference type="GO" id="GO:0046872">
    <property type="term" value="F:metal ion binding"/>
    <property type="evidence" value="ECO:0007669"/>
    <property type="project" value="UniProtKB-KW"/>
</dbReference>
<dbReference type="Gene3D" id="2.20.28.200">
    <property type="match status" value="1"/>
</dbReference>
<evidence type="ECO:0000256" key="2">
    <source>
        <dbReference type="ARBA" id="ARBA00022553"/>
    </source>
</evidence>
<feature type="binding site" evidence="10">
    <location>
        <position position="181"/>
    </location>
    <ligand>
        <name>Zn(2+)</name>
        <dbReference type="ChEBI" id="CHEBI:29105"/>
    </ligand>
</feature>
<evidence type="ECO:0000313" key="13">
    <source>
        <dbReference type="Proteomes" id="UP001295684"/>
    </source>
</evidence>
<keyword evidence="4 10" id="KW-0479">Metal-binding</keyword>
<evidence type="ECO:0000256" key="10">
    <source>
        <dbReference type="PROSITE-ProRule" id="PRU00236"/>
    </source>
</evidence>
<evidence type="ECO:0000256" key="1">
    <source>
        <dbReference type="ARBA" id="ARBA00001947"/>
    </source>
</evidence>
<dbReference type="GO" id="GO:0017136">
    <property type="term" value="F:histone deacetylase activity, NAD-dependent"/>
    <property type="evidence" value="ECO:0007669"/>
    <property type="project" value="TreeGrafter"/>
</dbReference>
<dbReference type="PANTHER" id="PTHR11085">
    <property type="entry name" value="NAD-DEPENDENT PROTEIN DEACYLASE SIRTUIN-5, MITOCHONDRIAL-RELATED"/>
    <property type="match status" value="1"/>
</dbReference>
<feature type="domain" description="Deacetylase sirtuin-type" evidence="11">
    <location>
        <begin position="19"/>
        <end position="276"/>
    </location>
</feature>
<dbReference type="InterPro" id="IPR026590">
    <property type="entry name" value="Ssirtuin_cat_dom"/>
</dbReference>
<comment type="cofactor">
    <cofactor evidence="1">
        <name>Zn(2+)</name>
        <dbReference type="ChEBI" id="CHEBI:29105"/>
    </cofactor>
</comment>
<keyword evidence="13" id="KW-1185">Reference proteome</keyword>
<evidence type="ECO:0000259" key="11">
    <source>
        <dbReference type="PROSITE" id="PS50305"/>
    </source>
</evidence>
<keyword evidence="6" id="KW-0520">NAD</keyword>
<evidence type="ECO:0000313" key="12">
    <source>
        <dbReference type="EMBL" id="CAI2361176.1"/>
    </source>
</evidence>
<dbReference type="PANTHER" id="PTHR11085:SF1">
    <property type="entry name" value="NAD-DEPENDENT PROTEIN DEACETYLASE SIRTUIN-7"/>
    <property type="match status" value="1"/>
</dbReference>
<dbReference type="GO" id="GO:0070403">
    <property type="term" value="F:NAD+ binding"/>
    <property type="evidence" value="ECO:0007669"/>
    <property type="project" value="InterPro"/>
</dbReference>
<dbReference type="Gene3D" id="3.40.50.1220">
    <property type="entry name" value="TPP-binding domain"/>
    <property type="match status" value="1"/>
</dbReference>
<protein>
    <recommendedName>
        <fullName evidence="9">Regulatory protein SIR2 homolog 7</fullName>
    </recommendedName>
    <alternativeName>
        <fullName evidence="8">SIR2-like protein 7</fullName>
    </alternativeName>
</protein>
<evidence type="ECO:0000256" key="7">
    <source>
        <dbReference type="ARBA" id="ARBA00038170"/>
    </source>
</evidence>
<dbReference type="Proteomes" id="UP001295684">
    <property type="component" value="Unassembled WGS sequence"/>
</dbReference>
<comment type="caution">
    <text evidence="12">The sequence shown here is derived from an EMBL/GenBank/DDBJ whole genome shotgun (WGS) entry which is preliminary data.</text>
</comment>
<evidence type="ECO:0000256" key="9">
    <source>
        <dbReference type="ARBA" id="ARBA00043038"/>
    </source>
</evidence>
<keyword evidence="2" id="KW-0597">Phosphoprotein</keyword>
<feature type="binding site" evidence="10">
    <location>
        <position position="176"/>
    </location>
    <ligand>
        <name>Zn(2+)</name>
        <dbReference type="ChEBI" id="CHEBI:29105"/>
    </ligand>
</feature>
<dbReference type="PROSITE" id="PS50305">
    <property type="entry name" value="SIRTUIN"/>
    <property type="match status" value="1"/>
</dbReference>
<evidence type="ECO:0000256" key="4">
    <source>
        <dbReference type="ARBA" id="ARBA00022723"/>
    </source>
</evidence>
<sequence>MADTAIKEEEDKKEYFDTEEELEEKVDKLALWILSSEHFISFTGAGISTASGIPDFRSGMDTVLETGPGCWELAANKGKKAASKKKKAVRVNSSSAYPSRTHMAFVSMIETGLMKFLVSQNTDGLHRKSGVTPDKISELHGNTNREKCIECGKEYLRDFRVRTAQRVKDHKTGRMCDDPNCGGILEDTIINFGEGLPEEDLDNAFNHASCADLCLSMGSSLRVTPAADVPKTVFDNGGKLVIVNLQKTPLDPYAALNIHARCDDVIERLMAKLNMEIPEWRITRFCEVVRNGDMVEVNGRDEHHNYYSLFPRVDVQLGEDKKTRLISKKEPHVFTVSEDEFGTLKIMLKFKGHYEEKPLTIDFDLAEYQSQLYKISYDPFKRVWESVIPLY</sequence>
<evidence type="ECO:0000256" key="8">
    <source>
        <dbReference type="ARBA" id="ARBA00041832"/>
    </source>
</evidence>
<reference evidence="12" key="1">
    <citation type="submission" date="2023-07" db="EMBL/GenBank/DDBJ databases">
        <authorList>
            <consortium name="AG Swart"/>
            <person name="Singh M."/>
            <person name="Singh A."/>
            <person name="Seah K."/>
            <person name="Emmerich C."/>
        </authorList>
    </citation>
    <scope>NUCLEOTIDE SEQUENCE</scope>
    <source>
        <strain evidence="12">DP1</strain>
    </source>
</reference>
<dbReference type="GO" id="GO:0005634">
    <property type="term" value="C:nucleus"/>
    <property type="evidence" value="ECO:0007669"/>
    <property type="project" value="TreeGrafter"/>
</dbReference>
<keyword evidence="5 10" id="KW-0862">Zinc</keyword>
<dbReference type="AlphaFoldDB" id="A0AAD1U383"/>
<dbReference type="InterPro" id="IPR003000">
    <property type="entry name" value="Sirtuin"/>
</dbReference>
<dbReference type="SUPFAM" id="SSF52467">
    <property type="entry name" value="DHS-like NAD/FAD-binding domain"/>
    <property type="match status" value="1"/>
</dbReference>
<dbReference type="Pfam" id="PF02146">
    <property type="entry name" value="SIR2"/>
    <property type="match status" value="1"/>
</dbReference>
<proteinExistence type="inferred from homology"/>
<evidence type="ECO:0000256" key="3">
    <source>
        <dbReference type="ARBA" id="ARBA00022679"/>
    </source>
</evidence>
<comment type="similarity">
    <text evidence="7">Belongs to the sirtuin family. Class IV subfamily.</text>
</comment>
<keyword evidence="3" id="KW-0808">Transferase</keyword>
<evidence type="ECO:0000256" key="5">
    <source>
        <dbReference type="ARBA" id="ARBA00022833"/>
    </source>
</evidence>
<evidence type="ECO:0000256" key="6">
    <source>
        <dbReference type="ARBA" id="ARBA00023027"/>
    </source>
</evidence>
<feature type="active site" description="Proton acceptor" evidence="10">
    <location>
        <position position="140"/>
    </location>
</feature>
<dbReference type="EMBL" id="CAMPGE010002376">
    <property type="protein sequence ID" value="CAI2361176.1"/>
    <property type="molecule type" value="Genomic_DNA"/>
</dbReference>
<dbReference type="InterPro" id="IPR029035">
    <property type="entry name" value="DHS-like_NAD/FAD-binding_dom"/>
</dbReference>
<gene>
    <name evidence="12" type="ORF">ECRASSUSDP1_LOCUS2486</name>
</gene>